<proteinExistence type="predicted"/>
<evidence type="ECO:0000313" key="2">
    <source>
        <dbReference type="Proteomes" id="UP001152872"/>
    </source>
</evidence>
<organism evidence="1 2">
    <name type="scientific">Pseudanabaena catenata USMAC16</name>
    <dbReference type="NCBI Taxonomy" id="1855837"/>
    <lineage>
        <taxon>Bacteria</taxon>
        <taxon>Bacillati</taxon>
        <taxon>Cyanobacteriota</taxon>
        <taxon>Cyanophyceae</taxon>
        <taxon>Pseudanabaenales</taxon>
        <taxon>Pseudanabaenaceae</taxon>
        <taxon>Pseudanabaena</taxon>
    </lineage>
</organism>
<gene>
    <name evidence="1" type="ORF">FEV09_02255</name>
</gene>
<evidence type="ECO:0000313" key="1">
    <source>
        <dbReference type="EMBL" id="MDG3493370.1"/>
    </source>
</evidence>
<dbReference type="RefSeq" id="WP_158467603.1">
    <property type="nucleotide sequence ID" value="NZ_VBTY01000010.1"/>
</dbReference>
<protein>
    <submittedName>
        <fullName evidence="1">Uncharacterized protein</fullName>
    </submittedName>
</protein>
<sequence length="74" mass="8746">MDSEMPISCQQKRCKYVDHVLDDQCPLSAYLADKYMLGEVNEGWEQVEKIYQESDREEFFASLEKLLYSTGYIH</sequence>
<dbReference type="AlphaFoldDB" id="A0A9X4M7Y3"/>
<dbReference type="EMBL" id="VBTY01000010">
    <property type="protein sequence ID" value="MDG3493370.1"/>
    <property type="molecule type" value="Genomic_DNA"/>
</dbReference>
<name>A0A9X4M7Y3_9CYAN</name>
<accession>A0A9X4M7Y3</accession>
<dbReference type="Proteomes" id="UP001152872">
    <property type="component" value="Unassembled WGS sequence"/>
</dbReference>
<comment type="caution">
    <text evidence="1">The sequence shown here is derived from an EMBL/GenBank/DDBJ whole genome shotgun (WGS) entry which is preliminary data.</text>
</comment>
<keyword evidence="2" id="KW-1185">Reference proteome</keyword>
<reference evidence="1" key="1">
    <citation type="submission" date="2019-05" db="EMBL/GenBank/DDBJ databases">
        <title>Whole genome sequencing of Pseudanabaena catenata USMAC16.</title>
        <authorList>
            <person name="Khan Z."/>
            <person name="Omar W.M."/>
            <person name="Convey P."/>
            <person name="Merican F."/>
            <person name="Najimudin N."/>
        </authorList>
    </citation>
    <scope>NUCLEOTIDE SEQUENCE</scope>
    <source>
        <strain evidence="1">USMAC16</strain>
    </source>
</reference>